<feature type="compositionally biased region" description="Low complexity" evidence="1">
    <location>
        <begin position="237"/>
        <end position="246"/>
    </location>
</feature>
<accession>A0A9W9CSZ0</accession>
<sequence length="286" mass="29693">MFSSFGTKLALKKLGVPKDAIAFASSSPAPSNTSSSNKRDRKANAAALAAAENDLDDGPAVAWPPKWMSVKSLPLTAQAWLSPPPPPVPVAASCPAVGSRAPVDRNGKLVVGAGKRVMVVFLRCVGCAFAQQNFLALRALSTKAQLSNTSFIAVSHSSPAATQKWLDLLGGAWNVQVIIDEDRSLYAEWGLGLSSVWYYFNPTTQGAAWREKGWLGSRVATSVQRDGGGDGGGRGVGSSRAGAAGVKGEGGRENDGVLDPGLGNKWQEGGGLGDRCEWGGGLGWQG</sequence>
<dbReference type="OrthoDB" id="40334at2759"/>
<evidence type="ECO:0008006" key="4">
    <source>
        <dbReference type="Google" id="ProtNLM"/>
    </source>
</evidence>
<comment type="caution">
    <text evidence="2">The sequence shown here is derived from an EMBL/GenBank/DDBJ whole genome shotgun (WGS) entry which is preliminary data.</text>
</comment>
<evidence type="ECO:0000313" key="2">
    <source>
        <dbReference type="EMBL" id="KAJ4386845.1"/>
    </source>
</evidence>
<dbReference type="AlphaFoldDB" id="A0A9W9CSZ0"/>
<feature type="region of interest" description="Disordered" evidence="1">
    <location>
        <begin position="221"/>
        <end position="286"/>
    </location>
</feature>
<gene>
    <name evidence="2" type="ORF">N0V93_009743</name>
</gene>
<dbReference type="SUPFAM" id="SSF52833">
    <property type="entry name" value="Thioredoxin-like"/>
    <property type="match status" value="1"/>
</dbReference>
<organism evidence="2 3">
    <name type="scientific">Gnomoniopsis smithogilvyi</name>
    <dbReference type="NCBI Taxonomy" id="1191159"/>
    <lineage>
        <taxon>Eukaryota</taxon>
        <taxon>Fungi</taxon>
        <taxon>Dikarya</taxon>
        <taxon>Ascomycota</taxon>
        <taxon>Pezizomycotina</taxon>
        <taxon>Sordariomycetes</taxon>
        <taxon>Sordariomycetidae</taxon>
        <taxon>Diaporthales</taxon>
        <taxon>Gnomoniaceae</taxon>
        <taxon>Gnomoniopsis</taxon>
    </lineage>
</organism>
<feature type="compositionally biased region" description="Gly residues" evidence="1">
    <location>
        <begin position="268"/>
        <end position="286"/>
    </location>
</feature>
<feature type="region of interest" description="Disordered" evidence="1">
    <location>
        <begin position="23"/>
        <end position="48"/>
    </location>
</feature>
<protein>
    <recommendedName>
        <fullName evidence="4">Alkyl hydroperoxide reductase subunit C/ Thiol specific antioxidant domain-containing protein</fullName>
    </recommendedName>
</protein>
<feature type="compositionally biased region" description="Low complexity" evidence="1">
    <location>
        <begin position="24"/>
        <end position="36"/>
    </location>
</feature>
<dbReference type="Pfam" id="PF13911">
    <property type="entry name" value="AhpC-TSA_2"/>
    <property type="match status" value="1"/>
</dbReference>
<dbReference type="PANTHER" id="PTHR42336">
    <property type="entry name" value="THIOREDOXIN DOMAIN-CONTAINING PROTEIN-RELATED"/>
    <property type="match status" value="1"/>
</dbReference>
<dbReference type="PANTHER" id="PTHR42336:SF2">
    <property type="entry name" value="THIOREDOXIN DOMAIN-CONTAINING PROTEIN"/>
    <property type="match status" value="1"/>
</dbReference>
<dbReference type="InterPro" id="IPR032801">
    <property type="entry name" value="PXL2A/B/C"/>
</dbReference>
<proteinExistence type="predicted"/>
<name>A0A9W9CSZ0_9PEZI</name>
<reference evidence="2" key="1">
    <citation type="submission" date="2022-10" db="EMBL/GenBank/DDBJ databases">
        <title>Tapping the CABI collections for fungal endophytes: first genome assemblies for Collariella, Neodidymelliopsis, Ascochyta clinopodiicola, Didymella pomorum, Didymosphaeria variabile, Neocosmospora piperis and Neocucurbitaria cava.</title>
        <authorList>
            <person name="Hill R."/>
        </authorList>
    </citation>
    <scope>NUCLEOTIDE SEQUENCE</scope>
    <source>
        <strain evidence="2">IMI 355082</strain>
    </source>
</reference>
<keyword evidence="3" id="KW-1185">Reference proteome</keyword>
<dbReference type="EMBL" id="JAPEVB010000006">
    <property type="protein sequence ID" value="KAJ4386845.1"/>
    <property type="molecule type" value="Genomic_DNA"/>
</dbReference>
<dbReference type="InterPro" id="IPR036249">
    <property type="entry name" value="Thioredoxin-like_sf"/>
</dbReference>
<dbReference type="Gene3D" id="3.40.30.10">
    <property type="entry name" value="Glutaredoxin"/>
    <property type="match status" value="1"/>
</dbReference>
<evidence type="ECO:0000256" key="1">
    <source>
        <dbReference type="SAM" id="MobiDB-lite"/>
    </source>
</evidence>
<dbReference type="Proteomes" id="UP001140453">
    <property type="component" value="Unassembled WGS sequence"/>
</dbReference>
<evidence type="ECO:0000313" key="3">
    <source>
        <dbReference type="Proteomes" id="UP001140453"/>
    </source>
</evidence>